<evidence type="ECO:0000256" key="8">
    <source>
        <dbReference type="RuleBase" id="RU004262"/>
    </source>
</evidence>
<dbReference type="GO" id="GO:0005615">
    <property type="term" value="C:extracellular space"/>
    <property type="evidence" value="ECO:0007669"/>
    <property type="project" value="TreeGrafter"/>
</dbReference>
<dbReference type="Gene3D" id="3.40.50.1820">
    <property type="entry name" value="alpha/beta hydrolase"/>
    <property type="match status" value="1"/>
</dbReference>
<organism evidence="11 12">
    <name type="scientific">Microctonus aethiopoides</name>
    <dbReference type="NCBI Taxonomy" id="144406"/>
    <lineage>
        <taxon>Eukaryota</taxon>
        <taxon>Metazoa</taxon>
        <taxon>Ecdysozoa</taxon>
        <taxon>Arthropoda</taxon>
        <taxon>Hexapoda</taxon>
        <taxon>Insecta</taxon>
        <taxon>Pterygota</taxon>
        <taxon>Neoptera</taxon>
        <taxon>Endopterygota</taxon>
        <taxon>Hymenoptera</taxon>
        <taxon>Apocrita</taxon>
        <taxon>Ichneumonoidea</taxon>
        <taxon>Braconidae</taxon>
        <taxon>Euphorinae</taxon>
        <taxon>Microctonus</taxon>
    </lineage>
</organism>
<accession>A0AA39FN45</accession>
<reference evidence="11" key="1">
    <citation type="journal article" date="2023" name="bioRxiv">
        <title>Scaffold-level genome assemblies of two parasitoid biocontrol wasps reveal the parthenogenesis mechanism and an associated novel virus.</title>
        <authorList>
            <person name="Inwood S."/>
            <person name="Skelly J."/>
            <person name="Guhlin J."/>
            <person name="Harrop T."/>
            <person name="Goldson S."/>
            <person name="Dearden P."/>
        </authorList>
    </citation>
    <scope>NUCLEOTIDE SEQUENCE</scope>
    <source>
        <strain evidence="11">Irish</strain>
        <tissue evidence="11">Whole body</tissue>
    </source>
</reference>
<evidence type="ECO:0000313" key="12">
    <source>
        <dbReference type="Proteomes" id="UP001168990"/>
    </source>
</evidence>
<evidence type="ECO:0000313" key="11">
    <source>
        <dbReference type="EMBL" id="KAK0172441.1"/>
    </source>
</evidence>
<dbReference type="EMBL" id="JAQQBS010000002">
    <property type="protein sequence ID" value="KAK0172441.1"/>
    <property type="molecule type" value="Genomic_DNA"/>
</dbReference>
<dbReference type="GO" id="GO:0008970">
    <property type="term" value="F:phospholipase A1 activity"/>
    <property type="evidence" value="ECO:0007669"/>
    <property type="project" value="UniProtKB-EC"/>
</dbReference>
<feature type="domain" description="Lipase" evidence="10">
    <location>
        <begin position="37"/>
        <end position="307"/>
    </location>
</feature>
<dbReference type="Pfam" id="PF00151">
    <property type="entry name" value="Lipase"/>
    <property type="match status" value="1"/>
</dbReference>
<comment type="subcellular location">
    <subcellularLocation>
        <location evidence="2">Secreted</location>
    </subcellularLocation>
</comment>
<dbReference type="PANTHER" id="PTHR11610:SF169">
    <property type="entry name" value="GH15759P-RELATED"/>
    <property type="match status" value="1"/>
</dbReference>
<dbReference type="GO" id="GO:0016042">
    <property type="term" value="P:lipid catabolic process"/>
    <property type="evidence" value="ECO:0007669"/>
    <property type="project" value="TreeGrafter"/>
</dbReference>
<dbReference type="EC" id="3.1.1.32" evidence="4"/>
<comment type="catalytic activity">
    <reaction evidence="1">
        <text>a 1,2-diacyl-sn-glycero-3-phosphocholine + H2O = a 2-acyl-sn-glycero-3-phosphocholine + a fatty acid + H(+)</text>
        <dbReference type="Rhea" id="RHEA:18689"/>
        <dbReference type="ChEBI" id="CHEBI:15377"/>
        <dbReference type="ChEBI" id="CHEBI:15378"/>
        <dbReference type="ChEBI" id="CHEBI:28868"/>
        <dbReference type="ChEBI" id="CHEBI:57643"/>
        <dbReference type="ChEBI" id="CHEBI:57875"/>
        <dbReference type="EC" id="3.1.1.32"/>
    </reaction>
</comment>
<proteinExistence type="inferred from homology"/>
<dbReference type="InterPro" id="IPR013818">
    <property type="entry name" value="Lipase"/>
</dbReference>
<dbReference type="SUPFAM" id="SSF53474">
    <property type="entry name" value="alpha/beta-Hydrolases"/>
    <property type="match status" value="1"/>
</dbReference>
<dbReference type="AlphaFoldDB" id="A0AA39FN45"/>
<dbReference type="GO" id="GO:0017171">
    <property type="term" value="F:serine hydrolase activity"/>
    <property type="evidence" value="ECO:0007669"/>
    <property type="project" value="TreeGrafter"/>
</dbReference>
<keyword evidence="6" id="KW-0378">Hydrolase</keyword>
<dbReference type="InterPro" id="IPR029058">
    <property type="entry name" value="AB_hydrolase_fold"/>
</dbReference>
<evidence type="ECO:0000256" key="2">
    <source>
        <dbReference type="ARBA" id="ARBA00004613"/>
    </source>
</evidence>
<evidence type="ECO:0000256" key="6">
    <source>
        <dbReference type="ARBA" id="ARBA00022801"/>
    </source>
</evidence>
<feature type="chain" id="PRO_5041225244" description="phospholipase A1" evidence="9">
    <location>
        <begin position="21"/>
        <end position="355"/>
    </location>
</feature>
<keyword evidence="7" id="KW-1015">Disulfide bond</keyword>
<evidence type="ECO:0000256" key="9">
    <source>
        <dbReference type="SAM" id="SignalP"/>
    </source>
</evidence>
<name>A0AA39FN45_9HYME</name>
<evidence type="ECO:0000259" key="10">
    <source>
        <dbReference type="Pfam" id="PF00151"/>
    </source>
</evidence>
<comment type="caution">
    <text evidence="11">The sequence shown here is derived from an EMBL/GenBank/DDBJ whole genome shotgun (WGS) entry which is preliminary data.</text>
</comment>
<evidence type="ECO:0000256" key="7">
    <source>
        <dbReference type="ARBA" id="ARBA00023157"/>
    </source>
</evidence>
<sequence>MPYFIATLFCLIISLQDVTSNPFFNPFDHLFGRISDDVTFHLYTRRNTDRSYILDPESRSRTRDNPLNPSHHTVIFIHGFNENYRSPSGQGIKDAYLKKGQFNIILVSWGKLAAMPWYVNAVLNLPAVGAYVAELIMWLDNRGINYSANLHVIGFSLGAHVASFVSEELARNGWPKIKRITGLDPAGPAFESLTTISSRLHAENAIFVDIIHTNNRALGIETAIGHADFYVNYGKPQPGCGYLNINCAHGRAWNLYVESISNPFGFPASICGRWNFFVSQCSPAENVYMGFAADPKTRGRFYVETRFTYPFATNPISLRKNVPSNRKPIQHDSHALYSHVEKLPIKLDERSVYYT</sequence>
<evidence type="ECO:0000256" key="5">
    <source>
        <dbReference type="ARBA" id="ARBA00022525"/>
    </source>
</evidence>
<dbReference type="InterPro" id="IPR033906">
    <property type="entry name" value="Lipase_N"/>
</dbReference>
<evidence type="ECO:0000256" key="4">
    <source>
        <dbReference type="ARBA" id="ARBA00013179"/>
    </source>
</evidence>
<keyword evidence="9" id="KW-0732">Signal</keyword>
<dbReference type="PRINTS" id="PR00821">
    <property type="entry name" value="TAGLIPASE"/>
</dbReference>
<dbReference type="Proteomes" id="UP001168990">
    <property type="component" value="Unassembled WGS sequence"/>
</dbReference>
<keyword evidence="5" id="KW-0964">Secreted</keyword>
<evidence type="ECO:0000256" key="3">
    <source>
        <dbReference type="ARBA" id="ARBA00010701"/>
    </source>
</evidence>
<comment type="similarity">
    <text evidence="3 8">Belongs to the AB hydrolase superfamily. Lipase family.</text>
</comment>
<dbReference type="PANTHER" id="PTHR11610">
    <property type="entry name" value="LIPASE"/>
    <property type="match status" value="1"/>
</dbReference>
<protein>
    <recommendedName>
        <fullName evidence="4">phospholipase A1</fullName>
        <ecNumber evidence="4">3.1.1.32</ecNumber>
    </recommendedName>
</protein>
<dbReference type="InterPro" id="IPR000734">
    <property type="entry name" value="TAG_lipase"/>
</dbReference>
<dbReference type="CDD" id="cd00707">
    <property type="entry name" value="Pancreat_lipase_like"/>
    <property type="match status" value="1"/>
</dbReference>
<reference evidence="11" key="2">
    <citation type="submission" date="2023-03" db="EMBL/GenBank/DDBJ databases">
        <authorList>
            <person name="Inwood S.N."/>
            <person name="Skelly J.G."/>
            <person name="Guhlin J."/>
            <person name="Harrop T.W.R."/>
            <person name="Goldson S.G."/>
            <person name="Dearden P.K."/>
        </authorList>
    </citation>
    <scope>NUCLEOTIDE SEQUENCE</scope>
    <source>
        <strain evidence="11">Irish</strain>
        <tissue evidence="11">Whole body</tissue>
    </source>
</reference>
<evidence type="ECO:0000256" key="1">
    <source>
        <dbReference type="ARBA" id="ARBA00000111"/>
    </source>
</evidence>
<keyword evidence="12" id="KW-1185">Reference proteome</keyword>
<feature type="signal peptide" evidence="9">
    <location>
        <begin position="1"/>
        <end position="20"/>
    </location>
</feature>
<gene>
    <name evidence="11" type="ORF">PV328_005757</name>
</gene>